<dbReference type="PANTHER" id="PTHR40037:SF1">
    <property type="entry name" value="PHOSPHOESTERASE SAOUHSC_00951-RELATED"/>
    <property type="match status" value="1"/>
</dbReference>
<dbReference type="STRING" id="1408254.T458_08005"/>
<evidence type="ECO:0000313" key="2">
    <source>
        <dbReference type="Proteomes" id="UP000017973"/>
    </source>
</evidence>
<proteinExistence type="predicted"/>
<protein>
    <recommendedName>
        <fullName evidence="3">2'-5' RNA ligase</fullName>
    </recommendedName>
</protein>
<dbReference type="EMBL" id="AYJU01000004">
    <property type="protein sequence ID" value="EST55257.1"/>
    <property type="molecule type" value="Genomic_DNA"/>
</dbReference>
<organism evidence="1 2">
    <name type="scientific">Brevibacillus panacihumi W25</name>
    <dbReference type="NCBI Taxonomy" id="1408254"/>
    <lineage>
        <taxon>Bacteria</taxon>
        <taxon>Bacillati</taxon>
        <taxon>Bacillota</taxon>
        <taxon>Bacilli</taxon>
        <taxon>Bacillales</taxon>
        <taxon>Paenibacillaceae</taxon>
        <taxon>Brevibacillus</taxon>
    </lineage>
</organism>
<comment type="caution">
    <text evidence="1">The sequence shown here is derived from an EMBL/GenBank/DDBJ whole genome shotgun (WGS) entry which is preliminary data.</text>
</comment>
<dbReference type="Proteomes" id="UP000017973">
    <property type="component" value="Unassembled WGS sequence"/>
</dbReference>
<dbReference type="SUPFAM" id="SSF55144">
    <property type="entry name" value="LigT-like"/>
    <property type="match status" value="1"/>
</dbReference>
<accession>V6MAG4</accession>
<dbReference type="OrthoDB" id="1524661at2"/>
<gene>
    <name evidence="1" type="ORF">T458_08005</name>
</gene>
<dbReference type="HOGENOM" id="CLU_100550_0_0_9"/>
<evidence type="ECO:0008006" key="3">
    <source>
        <dbReference type="Google" id="ProtNLM"/>
    </source>
</evidence>
<dbReference type="Pfam" id="PF13563">
    <property type="entry name" value="2_5_RNA_ligase2"/>
    <property type="match status" value="1"/>
</dbReference>
<dbReference type="PATRIC" id="fig|1408254.3.peg.1586"/>
<dbReference type="InterPro" id="IPR050580">
    <property type="entry name" value="2H_phosphoesterase_YjcG-like"/>
</dbReference>
<dbReference type="InterPro" id="IPR009097">
    <property type="entry name" value="Cyclic_Pdiesterase"/>
</dbReference>
<keyword evidence="2" id="KW-1185">Reference proteome</keyword>
<reference evidence="1 2" key="1">
    <citation type="journal article" date="2014" name="Genome Announc.">
        <title>Draft Genome Sequence of Brevibacillus panacihumi Strain W25, a Halotolerant Hydrocarbon-Degrading Bacterium.</title>
        <authorList>
            <person name="Wang X."/>
            <person name="Jin D."/>
            <person name="Zhou L."/>
            <person name="Wu L."/>
            <person name="An W."/>
            <person name="Chen Y."/>
            <person name="Zhao L."/>
        </authorList>
    </citation>
    <scope>NUCLEOTIDE SEQUENCE [LARGE SCALE GENOMIC DNA]</scope>
    <source>
        <strain evidence="1 2">W25</strain>
    </source>
</reference>
<dbReference type="Gene3D" id="3.90.1140.10">
    <property type="entry name" value="Cyclic phosphodiesterase"/>
    <property type="match status" value="1"/>
</dbReference>
<dbReference type="PANTHER" id="PTHR40037">
    <property type="entry name" value="PHOSPHOESTERASE YJCG-RELATED"/>
    <property type="match status" value="1"/>
</dbReference>
<evidence type="ECO:0000313" key="1">
    <source>
        <dbReference type="EMBL" id="EST55257.1"/>
    </source>
</evidence>
<dbReference type="eggNOG" id="COG1514">
    <property type="taxonomic scope" value="Bacteria"/>
</dbReference>
<name>V6MAG4_9BACL</name>
<dbReference type="AlphaFoldDB" id="V6MAG4"/>
<sequence length="185" mass="21491">MEIKFWPVGKEAKGGVTLERAIHIFPELEQVDLIQSVRKKYDPLYTCISPHITLVYPFESDITNTDLHHHVKQAVTGFQPFLIRLEEITASNDHYLFLNVKQGNDQIIALHDKLYTGPLVTYRSYMHTYLPHLTVGRLKHEHDVEEALKDTRSFNHRFETRVSQVIVERIDHNGLSIIDFAVSFP</sequence>